<comment type="similarity">
    <text evidence="1">Belongs to the E(R) family.</text>
</comment>
<feature type="region of interest" description="Disordered" evidence="3">
    <location>
        <begin position="112"/>
        <end position="149"/>
    </location>
</feature>
<dbReference type="InterPro" id="IPR035912">
    <property type="entry name" value="EHR_sf"/>
</dbReference>
<dbReference type="PANTHER" id="PTHR12373">
    <property type="entry name" value="ENHANCER OF RUDIMENTARY ERH"/>
    <property type="match status" value="1"/>
</dbReference>
<dbReference type="FunFam" id="3.30.2260.10:FF:000001">
    <property type="entry name" value="Enhancer of rudimentary homolog"/>
    <property type="match status" value="1"/>
</dbReference>
<evidence type="ECO:0008006" key="5">
    <source>
        <dbReference type="Google" id="ProtNLM"/>
    </source>
</evidence>
<reference evidence="4" key="1">
    <citation type="submission" date="2020-11" db="EMBL/GenBank/DDBJ databases">
        <authorList>
            <person name="Tran Van P."/>
        </authorList>
    </citation>
    <scope>NUCLEOTIDE SEQUENCE</scope>
</reference>
<dbReference type="Pfam" id="PF01133">
    <property type="entry name" value="ER"/>
    <property type="match status" value="1"/>
</dbReference>
<evidence type="ECO:0000256" key="3">
    <source>
        <dbReference type="SAM" id="MobiDB-lite"/>
    </source>
</evidence>
<evidence type="ECO:0000256" key="2">
    <source>
        <dbReference type="ARBA" id="ARBA00023306"/>
    </source>
</evidence>
<protein>
    <recommendedName>
        <fullName evidence="5">Enhancer of rudimentary homolog</fullName>
    </recommendedName>
</protein>
<dbReference type="EMBL" id="OB793725">
    <property type="protein sequence ID" value="CAD7428391.1"/>
    <property type="molecule type" value="Genomic_DNA"/>
</dbReference>
<dbReference type="InterPro" id="IPR000781">
    <property type="entry name" value="ERH"/>
</dbReference>
<sequence length="344" mass="38396">MIDFLQEPTITSLSIDSNVNDPSYYCLEGERERKTTLNTPDRNSSPDLPVIGSLVSFKSDALNHAATQAGYEKDFCDHLLVTVEAKLVLSGGSRMYPVRSFSAFSTTARPERLRPQNLSLVTEDKGTGSPNASNSSEPPPRPSGMCREFGDMDPMSHTIMLIQSGNKPETRTYSDYESVNECMEGVCKIYEEHLKQQNPNTPSITYDISQLFDFIDQVADLSCLVYQKSTNTYAPYNKDWIKEKIYVLLRRQARSQKTTISRHDQDSNPDLPVIIRPVKHESEALDHLVNEAGLVVALYCGGVQSRHIAPQSHTTPEYNGAMSQSHTTLEYNGAMSQSHNHPGV</sequence>
<dbReference type="AlphaFoldDB" id="A0A7R9E8R0"/>
<gene>
    <name evidence="4" type="ORF">TMSB3V08_LOCUS5201</name>
</gene>
<evidence type="ECO:0000256" key="1">
    <source>
        <dbReference type="ARBA" id="ARBA00007491"/>
    </source>
</evidence>
<dbReference type="PROSITE" id="PS01290">
    <property type="entry name" value="ER"/>
    <property type="match status" value="1"/>
</dbReference>
<evidence type="ECO:0000313" key="4">
    <source>
        <dbReference type="EMBL" id="CAD7428391.1"/>
    </source>
</evidence>
<organism evidence="4">
    <name type="scientific">Timema monikensis</name>
    <dbReference type="NCBI Taxonomy" id="170555"/>
    <lineage>
        <taxon>Eukaryota</taxon>
        <taxon>Metazoa</taxon>
        <taxon>Ecdysozoa</taxon>
        <taxon>Arthropoda</taxon>
        <taxon>Hexapoda</taxon>
        <taxon>Insecta</taxon>
        <taxon>Pterygota</taxon>
        <taxon>Neoptera</taxon>
        <taxon>Polyneoptera</taxon>
        <taxon>Phasmatodea</taxon>
        <taxon>Timematodea</taxon>
        <taxon>Timematoidea</taxon>
        <taxon>Timematidae</taxon>
        <taxon>Timema</taxon>
    </lineage>
</organism>
<dbReference type="SUPFAM" id="SSF143875">
    <property type="entry name" value="ERH-like"/>
    <property type="match status" value="1"/>
</dbReference>
<keyword evidence="2" id="KW-0131">Cell cycle</keyword>
<dbReference type="PANTHER" id="PTHR12373:SF0">
    <property type="entry name" value="ENHANCER OF RUDIMENTARY HOMOLOG"/>
    <property type="match status" value="1"/>
</dbReference>
<name>A0A7R9E8R0_9NEOP</name>
<accession>A0A7R9E8R0</accession>
<proteinExistence type="inferred from homology"/>
<dbReference type="Gene3D" id="3.30.2260.10">
    <property type="entry name" value="Enhancer of rudimentary"/>
    <property type="match status" value="1"/>
</dbReference>